<dbReference type="InterPro" id="IPR058240">
    <property type="entry name" value="rSAM_sf"/>
</dbReference>
<dbReference type="InterPro" id="IPR034457">
    <property type="entry name" value="Organic_radical-activating"/>
</dbReference>
<dbReference type="SUPFAM" id="SSF52218">
    <property type="entry name" value="Flavoproteins"/>
    <property type="match status" value="1"/>
</dbReference>
<comment type="cofactor">
    <cofactor evidence="1">
        <name>[4Fe-4S] cluster</name>
        <dbReference type="ChEBI" id="CHEBI:49883"/>
    </cofactor>
</comment>
<organism evidence="13 14">
    <name type="scientific">Tritrichomonas musculus</name>
    <dbReference type="NCBI Taxonomy" id="1915356"/>
    <lineage>
        <taxon>Eukaryota</taxon>
        <taxon>Metamonada</taxon>
        <taxon>Parabasalia</taxon>
        <taxon>Tritrichomonadida</taxon>
        <taxon>Tritrichomonadidae</taxon>
        <taxon>Tritrichomonas</taxon>
    </lineage>
</organism>
<dbReference type="InterPro" id="IPR008254">
    <property type="entry name" value="Flavodoxin/NO_synth"/>
</dbReference>
<sequence>MEVFENSPLFHSLPGGDIQCLCCQHKCIIPPGKLGRCRARGNIKGKPFSPIWGRYTVAVDPIEKKPLYHFLPGTKVYSYGTVGCNFNCQFCQNSSLSMWKLDIEDVKCIRSSDVGVLEKFTPEEMVEKAIRTGCLSIASTYNEPTISTEFSHEVFKLAKSKGLFTVYVTNGFESVETLNYLGPYLDAVNIDLKSFNEDFYVKVLGGHLKGVCNTIKRCYEMGINTEVTTLVIPDANDSDKELTDIANFLSSISPDIVWHISAYHDDYLFKGRGVTPLKTLQRAADIGHKAGLKYVYMGNISSRDAGITKCPKCGAQLVDRDWFSASISKDFVDGHCKCGEAIPGVFLAHKGSPSRFVINLKDKLDKVPDELCDLDQYTATAAIDDGSANGGDEWDDLVIYATKAGTSKEFAELVGQTIGFSKVIDVASLPKDFVQNALVNCNGKRRRIVFVVATYGRGMPPPSAKEFWEKLSAVDKSKVINLNLQFAVLGLGSSSFESTFVGFAKNLEAKLLEIGGTEICPLCTRDEMNDEEDDEKVKAWINQIKF</sequence>
<evidence type="ECO:0000256" key="4">
    <source>
        <dbReference type="ARBA" id="ARBA00012821"/>
    </source>
</evidence>
<dbReference type="SFLD" id="SFLDS00029">
    <property type="entry name" value="Radical_SAM"/>
    <property type="match status" value="1"/>
</dbReference>
<feature type="domain" description="Radical SAM core" evidence="12">
    <location>
        <begin position="70"/>
        <end position="289"/>
    </location>
</feature>
<feature type="domain" description="Flavodoxin-like" evidence="11">
    <location>
        <begin position="396"/>
        <end position="545"/>
    </location>
</feature>
<evidence type="ECO:0000256" key="10">
    <source>
        <dbReference type="ARBA" id="ARBA00025368"/>
    </source>
</evidence>
<comment type="function">
    <text evidence="10">Probable component of the wybutosine biosynthesis pathway. Wybutosine is a hyper modified guanosine with a tricyclic base found at the 3'-position adjacent to the anticodon of eukaryotic phenylalanine tRNA. Catalyzes the condensation of N-methylguanine with 2 carbon atoms from pyruvate to form the tricyclic 4-demethylwyosine, an intermediate in wybutosine biosynthesis.</text>
</comment>
<dbReference type="EMBL" id="JAPFFF010000004">
    <property type="protein sequence ID" value="KAK8890942.1"/>
    <property type="molecule type" value="Genomic_DNA"/>
</dbReference>
<dbReference type="Gene3D" id="3.20.20.70">
    <property type="entry name" value="Aldolase class I"/>
    <property type="match status" value="1"/>
</dbReference>
<dbReference type="PANTHER" id="PTHR30352:SF5">
    <property type="entry name" value="PYRUVATE FORMATE-LYASE 1-ACTIVATING ENZYME"/>
    <property type="match status" value="1"/>
</dbReference>
<dbReference type="NCBIfam" id="TIGR04337">
    <property type="entry name" value="AmmeMemoSam_rS"/>
    <property type="match status" value="1"/>
</dbReference>
<evidence type="ECO:0000256" key="8">
    <source>
        <dbReference type="ARBA" id="ARBA00023004"/>
    </source>
</evidence>
<dbReference type="InterPro" id="IPR013785">
    <property type="entry name" value="Aldolase_TIM"/>
</dbReference>
<keyword evidence="5" id="KW-0004">4Fe-4S</keyword>
<keyword evidence="9" id="KW-0411">Iron-sulfur</keyword>
<dbReference type="SFLD" id="SFLDG01101">
    <property type="entry name" value="Uncharacterised_Radical_SAM_Su"/>
    <property type="match status" value="1"/>
</dbReference>
<gene>
    <name evidence="13" type="ORF">M9Y10_028142</name>
</gene>
<comment type="caution">
    <text evidence="13">The sequence shown here is derived from an EMBL/GenBank/DDBJ whole genome shotgun (WGS) entry which is preliminary data.</text>
</comment>
<dbReference type="Pfam" id="PF00258">
    <property type="entry name" value="Flavodoxin_1"/>
    <property type="match status" value="1"/>
</dbReference>
<keyword evidence="14" id="KW-1185">Reference proteome</keyword>
<dbReference type="Gene3D" id="3.40.50.360">
    <property type="match status" value="1"/>
</dbReference>
<evidence type="ECO:0000256" key="1">
    <source>
        <dbReference type="ARBA" id="ARBA00001966"/>
    </source>
</evidence>
<dbReference type="Proteomes" id="UP001470230">
    <property type="component" value="Unassembled WGS sequence"/>
</dbReference>
<dbReference type="PRINTS" id="PR00369">
    <property type="entry name" value="FLAVODOXIN"/>
</dbReference>
<dbReference type="InterPro" id="IPR007197">
    <property type="entry name" value="rSAM"/>
</dbReference>
<accession>A0ABR2KKI1</accession>
<keyword evidence="7" id="KW-0479">Metal-binding</keyword>
<dbReference type="PANTHER" id="PTHR30352">
    <property type="entry name" value="PYRUVATE FORMATE-LYASE-ACTIVATING ENZYME"/>
    <property type="match status" value="1"/>
</dbReference>
<dbReference type="InterPro" id="IPR001094">
    <property type="entry name" value="Flavdoxin-like"/>
</dbReference>
<evidence type="ECO:0000256" key="7">
    <source>
        <dbReference type="ARBA" id="ARBA00022723"/>
    </source>
</evidence>
<evidence type="ECO:0000256" key="6">
    <source>
        <dbReference type="ARBA" id="ARBA00022691"/>
    </source>
</evidence>
<dbReference type="InterPro" id="IPR027596">
    <property type="entry name" value="AmmeMemoSam_rS"/>
</dbReference>
<reference evidence="13 14" key="1">
    <citation type="submission" date="2024-04" db="EMBL/GenBank/DDBJ databases">
        <title>Tritrichomonas musculus Genome.</title>
        <authorList>
            <person name="Alves-Ferreira E."/>
            <person name="Grigg M."/>
            <person name="Lorenzi H."/>
            <person name="Galac M."/>
        </authorList>
    </citation>
    <scope>NUCLEOTIDE SEQUENCE [LARGE SCALE GENOMIC DNA]</scope>
    <source>
        <strain evidence="13 14">EAF2021</strain>
    </source>
</reference>
<evidence type="ECO:0000259" key="12">
    <source>
        <dbReference type="PROSITE" id="PS51918"/>
    </source>
</evidence>
<dbReference type="Pfam" id="PF04055">
    <property type="entry name" value="Radical_SAM"/>
    <property type="match status" value="1"/>
</dbReference>
<comment type="pathway">
    <text evidence="2">tRNA modification; wybutosine-tRNA(Phe) biosynthesis.</text>
</comment>
<evidence type="ECO:0000256" key="2">
    <source>
        <dbReference type="ARBA" id="ARBA00004797"/>
    </source>
</evidence>
<evidence type="ECO:0000256" key="3">
    <source>
        <dbReference type="ARBA" id="ARBA00010115"/>
    </source>
</evidence>
<name>A0ABR2KKI1_9EUKA</name>
<evidence type="ECO:0000259" key="11">
    <source>
        <dbReference type="PROSITE" id="PS50902"/>
    </source>
</evidence>
<comment type="similarity">
    <text evidence="3">Belongs to the TYW1 family.</text>
</comment>
<evidence type="ECO:0000313" key="13">
    <source>
        <dbReference type="EMBL" id="KAK8890942.1"/>
    </source>
</evidence>
<dbReference type="PROSITE" id="PS51918">
    <property type="entry name" value="RADICAL_SAM"/>
    <property type="match status" value="1"/>
</dbReference>
<dbReference type="SUPFAM" id="SSF102114">
    <property type="entry name" value="Radical SAM enzymes"/>
    <property type="match status" value="1"/>
</dbReference>
<dbReference type="PROSITE" id="PS50902">
    <property type="entry name" value="FLAVODOXIN_LIKE"/>
    <property type="match status" value="1"/>
</dbReference>
<keyword evidence="6" id="KW-0949">S-adenosyl-L-methionine</keyword>
<evidence type="ECO:0000313" key="14">
    <source>
        <dbReference type="Proteomes" id="UP001470230"/>
    </source>
</evidence>
<protein>
    <recommendedName>
        <fullName evidence="4">tRNA 4-demethylwyosine synthase (AdoMet-dependent)</fullName>
        <ecNumber evidence="4">4.1.3.44</ecNumber>
    </recommendedName>
</protein>
<proteinExistence type="inferred from homology"/>
<keyword evidence="8" id="KW-0408">Iron</keyword>
<evidence type="ECO:0000256" key="5">
    <source>
        <dbReference type="ARBA" id="ARBA00022485"/>
    </source>
</evidence>
<dbReference type="InterPro" id="IPR029039">
    <property type="entry name" value="Flavoprotein-like_sf"/>
</dbReference>
<evidence type="ECO:0000256" key="9">
    <source>
        <dbReference type="ARBA" id="ARBA00023014"/>
    </source>
</evidence>
<dbReference type="EC" id="4.1.3.44" evidence="4"/>
<dbReference type="CDD" id="cd01335">
    <property type="entry name" value="Radical_SAM"/>
    <property type="match status" value="1"/>
</dbReference>